<dbReference type="RefSeq" id="XP_001013002.1">
    <property type="nucleotide sequence ID" value="XM_001013002.3"/>
</dbReference>
<dbReference type="InParanoid" id="Q237I4"/>
<dbReference type="EMBL" id="GG662743">
    <property type="protein sequence ID" value="EAR92757.1"/>
    <property type="molecule type" value="Genomic_DNA"/>
</dbReference>
<accession>Q237I4</accession>
<dbReference type="Proteomes" id="UP000009168">
    <property type="component" value="Unassembled WGS sequence"/>
</dbReference>
<sequence>MRTVKVQPQPYHKYSLLNFKSYISQKGCCRNQIGDFKKYQQITLNSIQDFIMTLAVNQDIIISKTEDIKEVTGEQLLKNLNNLIPRDQFSRSLKTVYIYKHKEQFRLKGENIMAYQLYASKIQLRDIESELSSSKSHQIQSKEQNVIQKIENSQEDSILSQTKNKKYIQQQIGIYTTNSINGSNIFAYENLIKKQKLEQQSDIQSQQQQQEEYQSQNNSQQKSQSQKQEDEQQEITFSEDNSEVVYIENTSTCNHEQSNLSDEQELEIEEKSNNFFNQNYLSQSNQIVMFNNQSSLGKTFLLSISNYHNIIDEKLKKGYQTYYHLKQRTNDINLIYISIFTLKDDQLVTNPNWKQFRQHLVDAIQKKFRLDDYQNYYYCKIGFTKNIERVDVHFKNFYAKFYKAFLCYRECEEQQFHQSQEAKNFKIPVVSPISYDGKAELYIFHPLLELILQQKFRKYKYQIL</sequence>
<protein>
    <submittedName>
        <fullName evidence="2">Uncharacterized protein</fullName>
    </submittedName>
</protein>
<dbReference type="GeneID" id="7829904"/>
<proteinExistence type="predicted"/>
<feature type="region of interest" description="Disordered" evidence="1">
    <location>
        <begin position="202"/>
        <end position="241"/>
    </location>
</feature>
<dbReference type="AlphaFoldDB" id="Q237I4"/>
<keyword evidence="3" id="KW-1185">Reference proteome</keyword>
<reference evidence="3" key="1">
    <citation type="journal article" date="2006" name="PLoS Biol.">
        <title>Macronuclear genome sequence of the ciliate Tetrahymena thermophila, a model eukaryote.</title>
        <authorList>
            <person name="Eisen J.A."/>
            <person name="Coyne R.S."/>
            <person name="Wu M."/>
            <person name="Wu D."/>
            <person name="Thiagarajan M."/>
            <person name="Wortman J.R."/>
            <person name="Badger J.H."/>
            <person name="Ren Q."/>
            <person name="Amedeo P."/>
            <person name="Jones K.M."/>
            <person name="Tallon L.J."/>
            <person name="Delcher A.L."/>
            <person name="Salzberg S.L."/>
            <person name="Silva J.C."/>
            <person name="Haas B.J."/>
            <person name="Majoros W.H."/>
            <person name="Farzad M."/>
            <person name="Carlton J.M."/>
            <person name="Smith R.K. Jr."/>
            <person name="Garg J."/>
            <person name="Pearlman R.E."/>
            <person name="Karrer K.M."/>
            <person name="Sun L."/>
            <person name="Manning G."/>
            <person name="Elde N.C."/>
            <person name="Turkewitz A.P."/>
            <person name="Asai D.J."/>
            <person name="Wilkes D.E."/>
            <person name="Wang Y."/>
            <person name="Cai H."/>
            <person name="Collins K."/>
            <person name="Stewart B.A."/>
            <person name="Lee S.R."/>
            <person name="Wilamowska K."/>
            <person name="Weinberg Z."/>
            <person name="Ruzzo W.L."/>
            <person name="Wloga D."/>
            <person name="Gaertig J."/>
            <person name="Frankel J."/>
            <person name="Tsao C.-C."/>
            <person name="Gorovsky M.A."/>
            <person name="Keeling P.J."/>
            <person name="Waller R.F."/>
            <person name="Patron N.J."/>
            <person name="Cherry J.M."/>
            <person name="Stover N.A."/>
            <person name="Krieger C.J."/>
            <person name="del Toro C."/>
            <person name="Ryder H.F."/>
            <person name="Williamson S.C."/>
            <person name="Barbeau R.A."/>
            <person name="Hamilton E.P."/>
            <person name="Orias E."/>
        </authorList>
    </citation>
    <scope>NUCLEOTIDE SEQUENCE [LARGE SCALE GENOMIC DNA]</scope>
    <source>
        <strain evidence="3">SB210</strain>
    </source>
</reference>
<evidence type="ECO:0000256" key="1">
    <source>
        <dbReference type="SAM" id="MobiDB-lite"/>
    </source>
</evidence>
<dbReference type="HOGENOM" id="CLU_589888_0_0_1"/>
<dbReference type="KEGG" id="tet:TTHERM_00323010"/>
<name>Q237I4_TETTS</name>
<feature type="compositionally biased region" description="Low complexity" evidence="1">
    <location>
        <begin position="202"/>
        <end position="226"/>
    </location>
</feature>
<gene>
    <name evidence="2" type="ORF">TTHERM_00323010</name>
</gene>
<evidence type="ECO:0000313" key="3">
    <source>
        <dbReference type="Proteomes" id="UP000009168"/>
    </source>
</evidence>
<organism evidence="2 3">
    <name type="scientific">Tetrahymena thermophila (strain SB210)</name>
    <dbReference type="NCBI Taxonomy" id="312017"/>
    <lineage>
        <taxon>Eukaryota</taxon>
        <taxon>Sar</taxon>
        <taxon>Alveolata</taxon>
        <taxon>Ciliophora</taxon>
        <taxon>Intramacronucleata</taxon>
        <taxon>Oligohymenophorea</taxon>
        <taxon>Hymenostomatida</taxon>
        <taxon>Tetrahymenina</taxon>
        <taxon>Tetrahymenidae</taxon>
        <taxon>Tetrahymena</taxon>
    </lineage>
</organism>
<evidence type="ECO:0000313" key="2">
    <source>
        <dbReference type="EMBL" id="EAR92757.1"/>
    </source>
</evidence>